<keyword evidence="2" id="KW-0808">Transferase</keyword>
<dbReference type="PANTHER" id="PTHR11783">
    <property type="entry name" value="SULFOTRANSFERASE SULT"/>
    <property type="match status" value="1"/>
</dbReference>
<accession>A0A8S4PGB3</accession>
<dbReference type="InterPro" id="IPR000863">
    <property type="entry name" value="Sulfotransferase_dom"/>
</dbReference>
<dbReference type="SUPFAM" id="SSF52540">
    <property type="entry name" value="P-loop containing nucleoside triphosphate hydrolases"/>
    <property type="match status" value="1"/>
</dbReference>
<dbReference type="OrthoDB" id="205623at2759"/>
<dbReference type="Proteomes" id="UP000749559">
    <property type="component" value="Unassembled WGS sequence"/>
</dbReference>
<reference evidence="4" key="1">
    <citation type="submission" date="2022-03" db="EMBL/GenBank/DDBJ databases">
        <authorList>
            <person name="Martin C."/>
        </authorList>
    </citation>
    <scope>NUCLEOTIDE SEQUENCE</scope>
</reference>
<dbReference type="Pfam" id="PF00685">
    <property type="entry name" value="Sulfotransfer_1"/>
    <property type="match status" value="1"/>
</dbReference>
<name>A0A8S4PGB3_OWEFU</name>
<dbReference type="EMBL" id="CAIIXF020000008">
    <property type="protein sequence ID" value="CAH1792686.1"/>
    <property type="molecule type" value="Genomic_DNA"/>
</dbReference>
<comment type="caution">
    <text evidence="4">The sequence shown here is derived from an EMBL/GenBank/DDBJ whole genome shotgun (WGS) entry which is preliminary data.</text>
</comment>
<keyword evidence="5" id="KW-1185">Reference proteome</keyword>
<evidence type="ECO:0000256" key="2">
    <source>
        <dbReference type="ARBA" id="ARBA00022679"/>
    </source>
</evidence>
<sequence>FYSKLKMDDLTKLIEHVVTLPKYHGLPGGHSYKGILLNAFVTKESMDAINEIRPQANDIFMAGYCKTGTTWVQEITDLITHKGNIEETIKSPLIERIPFIDVMTVDQIRNLDKLPKPRLLKTHLPLRMLPENAGKIIYCVRNPKDVVVSYFYFYKMTKGLGLYSGTWDSFLEMFMNGDVLYGYYMEQVIEFYEASKINDNILIVAFEDVKKNPVKQIRR</sequence>
<proteinExistence type="inferred from homology"/>
<evidence type="ECO:0000313" key="5">
    <source>
        <dbReference type="Proteomes" id="UP000749559"/>
    </source>
</evidence>
<evidence type="ECO:0000259" key="3">
    <source>
        <dbReference type="Pfam" id="PF00685"/>
    </source>
</evidence>
<feature type="domain" description="Sulfotransferase" evidence="3">
    <location>
        <begin position="57"/>
        <end position="219"/>
    </location>
</feature>
<protein>
    <recommendedName>
        <fullName evidence="3">Sulfotransferase domain-containing protein</fullName>
    </recommendedName>
</protein>
<organism evidence="4 5">
    <name type="scientific">Owenia fusiformis</name>
    <name type="common">Polychaete worm</name>
    <dbReference type="NCBI Taxonomy" id="6347"/>
    <lineage>
        <taxon>Eukaryota</taxon>
        <taxon>Metazoa</taxon>
        <taxon>Spiralia</taxon>
        <taxon>Lophotrochozoa</taxon>
        <taxon>Annelida</taxon>
        <taxon>Polychaeta</taxon>
        <taxon>Sedentaria</taxon>
        <taxon>Canalipalpata</taxon>
        <taxon>Sabellida</taxon>
        <taxon>Oweniida</taxon>
        <taxon>Oweniidae</taxon>
        <taxon>Owenia</taxon>
    </lineage>
</organism>
<dbReference type="GO" id="GO:0008146">
    <property type="term" value="F:sulfotransferase activity"/>
    <property type="evidence" value="ECO:0007669"/>
    <property type="project" value="InterPro"/>
</dbReference>
<evidence type="ECO:0000256" key="1">
    <source>
        <dbReference type="ARBA" id="ARBA00005771"/>
    </source>
</evidence>
<evidence type="ECO:0000313" key="4">
    <source>
        <dbReference type="EMBL" id="CAH1792686.1"/>
    </source>
</evidence>
<feature type="non-terminal residue" evidence="4">
    <location>
        <position position="1"/>
    </location>
</feature>
<comment type="similarity">
    <text evidence="1">Belongs to the sulfotransferase 1 family.</text>
</comment>
<gene>
    <name evidence="4" type="ORF">OFUS_LOCUS17626</name>
</gene>
<dbReference type="AlphaFoldDB" id="A0A8S4PGB3"/>
<dbReference type="Gene3D" id="3.40.50.300">
    <property type="entry name" value="P-loop containing nucleotide triphosphate hydrolases"/>
    <property type="match status" value="1"/>
</dbReference>
<dbReference type="InterPro" id="IPR027417">
    <property type="entry name" value="P-loop_NTPase"/>
</dbReference>